<proteinExistence type="inferred from homology"/>
<dbReference type="KEGG" id="qdo:H9Q78_03035"/>
<evidence type="ECO:0000259" key="2">
    <source>
        <dbReference type="Pfam" id="PF02481"/>
    </source>
</evidence>
<evidence type="ECO:0000313" key="5">
    <source>
        <dbReference type="Proteomes" id="UP000515823"/>
    </source>
</evidence>
<dbReference type="NCBIfam" id="TIGR00732">
    <property type="entry name" value="dprA"/>
    <property type="match status" value="1"/>
</dbReference>
<dbReference type="GO" id="GO:0009294">
    <property type="term" value="P:DNA-mediated transformation"/>
    <property type="evidence" value="ECO:0007669"/>
    <property type="project" value="InterPro"/>
</dbReference>
<dbReference type="InterPro" id="IPR057666">
    <property type="entry name" value="DrpA_SLOG"/>
</dbReference>
<sequence>MKKEISVLSEREYWYWYCGLSQIPLSVREQLLQRLGTPEEIFYASEKALRDALRPARQPDGQTELMGDTDDADVFYNGKILERAVRDIREGREPDTIRRALKDMDQEGIAFVPLCDENYPKRLLTIPGRPLGLFIKGRLPSDDMPSAAIVGSRNCSYYGRSMAEGLGKALAEAGIQVISGLARGIDAAGHRGALRAENRKGRTFGILGCGPDVVYPRENRCLYGEVEAAGGLISEYPPGMRPLPMNFPARNRIISGLSDCVAIVEAGKRSGSLITASYALEQGKEIWAVPGRAGDYLSCGTNSLLKDGAELLTEPEDILSFWNLGGKKLRISNNDQLSLDKNWERVYSCLDSEPKSMERICLETGLNSADLAVCLVDLEMEGLVVQPYEHYYVAKRDKGEHYGKVSGHCRVPRKSEDN</sequence>
<feature type="domain" description="Smf/DprA SLOG" evidence="2">
    <location>
        <begin position="112"/>
        <end position="322"/>
    </location>
</feature>
<dbReference type="RefSeq" id="WP_249303533.1">
    <property type="nucleotide sequence ID" value="NZ_CP060634.1"/>
</dbReference>
<dbReference type="EMBL" id="CP060634">
    <property type="protein sequence ID" value="QNM06148.1"/>
    <property type="molecule type" value="Genomic_DNA"/>
</dbReference>
<accession>A0A7G9G5R6</accession>
<organism evidence="4 5">
    <name type="scientific">Qiania dongpingensis</name>
    <dbReference type="NCBI Taxonomy" id="2763669"/>
    <lineage>
        <taxon>Bacteria</taxon>
        <taxon>Bacillati</taxon>
        <taxon>Bacillota</taxon>
        <taxon>Clostridia</taxon>
        <taxon>Lachnospirales</taxon>
        <taxon>Lachnospiraceae</taxon>
        <taxon>Qiania</taxon>
    </lineage>
</organism>
<protein>
    <submittedName>
        <fullName evidence="4">DNA-protecting protein DprA</fullName>
    </submittedName>
</protein>
<dbReference type="Pfam" id="PF02481">
    <property type="entry name" value="DNA_processg_A"/>
    <property type="match status" value="1"/>
</dbReference>
<dbReference type="InterPro" id="IPR041614">
    <property type="entry name" value="DprA_WH"/>
</dbReference>
<reference evidence="4 5" key="1">
    <citation type="submission" date="2020-08" db="EMBL/GenBank/DDBJ databases">
        <authorList>
            <person name="Liu C."/>
            <person name="Sun Q."/>
        </authorList>
    </citation>
    <scope>NUCLEOTIDE SEQUENCE [LARGE SCALE GENOMIC DNA]</scope>
    <source>
        <strain evidence="4 5">NSJ-38</strain>
    </source>
</reference>
<feature type="domain" description="DprA winged helix" evidence="3">
    <location>
        <begin position="338"/>
        <end position="386"/>
    </location>
</feature>
<evidence type="ECO:0000259" key="3">
    <source>
        <dbReference type="Pfam" id="PF17782"/>
    </source>
</evidence>
<keyword evidence="5" id="KW-1185">Reference proteome</keyword>
<dbReference type="Proteomes" id="UP000515823">
    <property type="component" value="Chromosome"/>
</dbReference>
<gene>
    <name evidence="4" type="primary">dprA</name>
    <name evidence="4" type="ORF">H9Q78_03035</name>
</gene>
<dbReference type="SUPFAM" id="SSF102405">
    <property type="entry name" value="MCP/YpsA-like"/>
    <property type="match status" value="1"/>
</dbReference>
<name>A0A7G9G5R6_9FIRM</name>
<dbReference type="Gene3D" id="3.40.50.450">
    <property type="match status" value="1"/>
</dbReference>
<dbReference type="InterPro" id="IPR003488">
    <property type="entry name" value="DprA"/>
</dbReference>
<evidence type="ECO:0000313" key="4">
    <source>
        <dbReference type="EMBL" id="QNM06148.1"/>
    </source>
</evidence>
<comment type="similarity">
    <text evidence="1">Belongs to the DprA/Smf family.</text>
</comment>
<evidence type="ECO:0000256" key="1">
    <source>
        <dbReference type="ARBA" id="ARBA00006525"/>
    </source>
</evidence>
<dbReference type="Pfam" id="PF17782">
    <property type="entry name" value="WHD_DprA"/>
    <property type="match status" value="1"/>
</dbReference>
<dbReference type="InterPro" id="IPR036388">
    <property type="entry name" value="WH-like_DNA-bd_sf"/>
</dbReference>
<dbReference type="PANTHER" id="PTHR43022:SF1">
    <property type="entry name" value="PROTEIN SMF"/>
    <property type="match status" value="1"/>
</dbReference>
<dbReference type="PANTHER" id="PTHR43022">
    <property type="entry name" value="PROTEIN SMF"/>
    <property type="match status" value="1"/>
</dbReference>
<dbReference type="AlphaFoldDB" id="A0A7G9G5R6"/>
<dbReference type="Gene3D" id="1.10.10.10">
    <property type="entry name" value="Winged helix-like DNA-binding domain superfamily/Winged helix DNA-binding domain"/>
    <property type="match status" value="1"/>
</dbReference>